<evidence type="ECO:0000313" key="1">
    <source>
        <dbReference type="EMBL" id="MPN05274.1"/>
    </source>
</evidence>
<protein>
    <submittedName>
        <fullName evidence="1">Uncharacterized protein</fullName>
    </submittedName>
</protein>
<gene>
    <name evidence="1" type="ORF">SDC9_152524</name>
</gene>
<name>A0A645EXX0_9ZZZZ</name>
<dbReference type="EMBL" id="VSSQ01051186">
    <property type="protein sequence ID" value="MPN05274.1"/>
    <property type="molecule type" value="Genomic_DNA"/>
</dbReference>
<accession>A0A645EXX0</accession>
<dbReference type="AlphaFoldDB" id="A0A645EXX0"/>
<organism evidence="1">
    <name type="scientific">bioreactor metagenome</name>
    <dbReference type="NCBI Taxonomy" id="1076179"/>
    <lineage>
        <taxon>unclassified sequences</taxon>
        <taxon>metagenomes</taxon>
        <taxon>ecological metagenomes</taxon>
    </lineage>
</organism>
<reference evidence="1" key="1">
    <citation type="submission" date="2019-08" db="EMBL/GenBank/DDBJ databases">
        <authorList>
            <person name="Kucharzyk K."/>
            <person name="Murdoch R.W."/>
            <person name="Higgins S."/>
            <person name="Loffler F."/>
        </authorList>
    </citation>
    <scope>NUCLEOTIDE SEQUENCE</scope>
</reference>
<proteinExistence type="predicted"/>
<comment type="caution">
    <text evidence="1">The sequence shown here is derived from an EMBL/GenBank/DDBJ whole genome shotgun (WGS) entry which is preliminary data.</text>
</comment>
<sequence>MLARRAMTNFVETFLEIGASTKKEYILVKSLLGLIDQDDSIDSDTDFFVGTSGEKIKKAALGDLREICLPSFMLGVWHYVVVYRKDDTVGAETYDLWCPSNGGAQRVYRGTMGKQLGYDLIINIPEIMENADHLEDEPICVDEVDQPQEQKPTNLTQQLINQNPTYNTFNFNGPVRNFINHADKVENNYYGGENNEK</sequence>